<dbReference type="KEGG" id="alf:CFBP5473_19930"/>
<evidence type="ECO:0000256" key="1">
    <source>
        <dbReference type="ARBA" id="ARBA00023015"/>
    </source>
</evidence>
<feature type="domain" description="HTH gntR-type" evidence="4">
    <location>
        <begin position="11"/>
        <end position="79"/>
    </location>
</feature>
<dbReference type="InterPro" id="IPR008920">
    <property type="entry name" value="TF_FadR/GntR_C"/>
</dbReference>
<name>A0A4D7DUN8_9HYPH</name>
<dbReference type="Gene3D" id="1.20.120.530">
    <property type="entry name" value="GntR ligand-binding domain-like"/>
    <property type="match status" value="1"/>
</dbReference>
<dbReference type="PROSITE" id="PS50949">
    <property type="entry name" value="HTH_GNTR"/>
    <property type="match status" value="1"/>
</dbReference>
<dbReference type="Pfam" id="PF07729">
    <property type="entry name" value="FCD"/>
    <property type="match status" value="1"/>
</dbReference>
<dbReference type="GO" id="GO:0003700">
    <property type="term" value="F:DNA-binding transcription factor activity"/>
    <property type="evidence" value="ECO:0007669"/>
    <property type="project" value="InterPro"/>
</dbReference>
<reference evidence="7" key="3">
    <citation type="submission" date="2023-05" db="EMBL/GenBank/DDBJ databases">
        <title>Complete genome sequence of Agrobacterium larrymoorei CFBP5477.</title>
        <authorList>
            <person name="Yen H.-C."/>
            <person name="Chou L."/>
            <person name="Lin Y.-C."/>
            <person name="Lai E.-M."/>
            <person name="Kuo C.-H."/>
        </authorList>
    </citation>
    <scope>NUCLEOTIDE SEQUENCE</scope>
    <source>
        <strain evidence="7">CFBP5477</strain>
    </source>
</reference>
<dbReference type="PANTHER" id="PTHR43537:SF5">
    <property type="entry name" value="UXU OPERON TRANSCRIPTIONAL REGULATOR"/>
    <property type="match status" value="1"/>
</dbReference>
<keyword evidence="3" id="KW-0804">Transcription</keyword>
<dbReference type="PRINTS" id="PR00035">
    <property type="entry name" value="HTHGNTR"/>
</dbReference>
<evidence type="ECO:0000313" key="9">
    <source>
        <dbReference type="Proteomes" id="UP000826513"/>
    </source>
</evidence>
<dbReference type="Proteomes" id="UP000298545">
    <property type="component" value="Chromosome linear"/>
</dbReference>
<evidence type="ECO:0000313" key="5">
    <source>
        <dbReference type="EMBL" id="QCJ00199.1"/>
    </source>
</evidence>
<dbReference type="EMBL" id="CP039692">
    <property type="protein sequence ID" value="QCJ00199.1"/>
    <property type="molecule type" value="Genomic_DNA"/>
</dbReference>
<dbReference type="InterPro" id="IPR000524">
    <property type="entry name" value="Tscrpt_reg_HTH_GntR"/>
</dbReference>
<dbReference type="Pfam" id="PF00392">
    <property type="entry name" value="GntR"/>
    <property type="match status" value="1"/>
</dbReference>
<proteinExistence type="predicted"/>
<dbReference type="OrthoDB" id="9028214at2"/>
<dbReference type="Proteomes" id="UP000826513">
    <property type="component" value="Chromosome 2"/>
</dbReference>
<dbReference type="SUPFAM" id="SSF48008">
    <property type="entry name" value="GntR ligand-binding domain-like"/>
    <property type="match status" value="1"/>
</dbReference>
<evidence type="ECO:0000259" key="4">
    <source>
        <dbReference type="PROSITE" id="PS50949"/>
    </source>
</evidence>
<dbReference type="STRING" id="1367849.GCA_000518585_02453"/>
<organism evidence="5 8">
    <name type="scientific">Agrobacterium larrymoorei</name>
    <dbReference type="NCBI Taxonomy" id="160699"/>
    <lineage>
        <taxon>Bacteria</taxon>
        <taxon>Pseudomonadati</taxon>
        <taxon>Pseudomonadota</taxon>
        <taxon>Alphaproteobacteria</taxon>
        <taxon>Hyphomicrobiales</taxon>
        <taxon>Rhizobiaceae</taxon>
        <taxon>Rhizobium/Agrobacterium group</taxon>
        <taxon>Agrobacterium</taxon>
    </lineage>
</organism>
<evidence type="ECO:0000313" key="8">
    <source>
        <dbReference type="Proteomes" id="UP000298545"/>
    </source>
</evidence>
<evidence type="ECO:0000313" key="7">
    <source>
        <dbReference type="EMBL" id="WHA43236.1"/>
    </source>
</evidence>
<keyword evidence="2" id="KW-0238">DNA-binding</keyword>
<dbReference type="AlphaFoldDB" id="A0A4D7DUN8"/>
<dbReference type="SMART" id="SM00345">
    <property type="entry name" value="HTH_GNTR"/>
    <property type="match status" value="1"/>
</dbReference>
<dbReference type="InterPro" id="IPR036390">
    <property type="entry name" value="WH_DNA-bd_sf"/>
</dbReference>
<dbReference type="CDD" id="cd07377">
    <property type="entry name" value="WHTH_GntR"/>
    <property type="match status" value="1"/>
</dbReference>
<dbReference type="EMBL" id="CP072168">
    <property type="protein sequence ID" value="QYA09360.1"/>
    <property type="molecule type" value="Genomic_DNA"/>
</dbReference>
<reference evidence="6 9" key="2">
    <citation type="submission" date="2021-03" db="EMBL/GenBank/DDBJ databases">
        <title>Rapid diversification of plasmids in a genus of pathogenic and nitrogen fixing bacteria.</title>
        <authorList>
            <person name="Weisberg A.J."/>
            <person name="Miller M."/>
            <person name="Ream W."/>
            <person name="Grunwald N.J."/>
            <person name="Chang J.H."/>
        </authorList>
    </citation>
    <scope>NUCLEOTIDE SEQUENCE [LARGE SCALE GENOMIC DNA]</scope>
    <source>
        <strain evidence="6 9">AF3.44</strain>
    </source>
</reference>
<evidence type="ECO:0000313" key="6">
    <source>
        <dbReference type="EMBL" id="QYA09360.1"/>
    </source>
</evidence>
<dbReference type="Proteomes" id="UP000298664">
    <property type="component" value="Chromosome Linear"/>
</dbReference>
<protein>
    <submittedName>
        <fullName evidence="5">FadR family transcriptional regulator</fullName>
    </submittedName>
    <submittedName>
        <fullName evidence="7">FadR/GntR family transcriptional regulator</fullName>
    </submittedName>
</protein>
<gene>
    <name evidence="5" type="ORF">CFBP5473_19930</name>
    <name evidence="7" type="ORF">CFBP5477_018490</name>
    <name evidence="6" type="ORF">J5285_18425</name>
</gene>
<evidence type="ECO:0000256" key="2">
    <source>
        <dbReference type="ARBA" id="ARBA00023125"/>
    </source>
</evidence>
<keyword evidence="9" id="KW-1185">Reference proteome</keyword>
<reference evidence="5 8" key="1">
    <citation type="submission" date="2019-04" db="EMBL/GenBank/DDBJ databases">
        <title>Complete genome sequence of Agrobacterium larrymoorei CFBP5473.</title>
        <authorList>
            <person name="Haryono M."/>
            <person name="Chou L."/>
            <person name="Lin Y.-C."/>
            <person name="Lai E.-M."/>
            <person name="Kuo C.-H."/>
        </authorList>
    </citation>
    <scope>NUCLEOTIDE SEQUENCE [LARGE SCALE GENOMIC DNA]</scope>
    <source>
        <strain evidence="5 8">CFBP5473</strain>
    </source>
</reference>
<keyword evidence="1" id="KW-0805">Transcription regulation</keyword>
<dbReference type="EMBL" id="CP124734">
    <property type="protein sequence ID" value="WHA43236.1"/>
    <property type="molecule type" value="Genomic_DNA"/>
</dbReference>
<dbReference type="InterPro" id="IPR011711">
    <property type="entry name" value="GntR_C"/>
</dbReference>
<dbReference type="Gene3D" id="1.10.10.10">
    <property type="entry name" value="Winged helix-like DNA-binding domain superfamily/Winged helix DNA-binding domain"/>
    <property type="match status" value="1"/>
</dbReference>
<dbReference type="SUPFAM" id="SSF46785">
    <property type="entry name" value="Winged helix' DNA-binding domain"/>
    <property type="match status" value="1"/>
</dbReference>
<evidence type="ECO:0000256" key="3">
    <source>
        <dbReference type="ARBA" id="ARBA00023163"/>
    </source>
</evidence>
<dbReference type="SMART" id="SM00895">
    <property type="entry name" value="FCD"/>
    <property type="match status" value="1"/>
</dbReference>
<dbReference type="InterPro" id="IPR036388">
    <property type="entry name" value="WH-like_DNA-bd_sf"/>
</dbReference>
<sequence length="245" mass="27557">MGAIEQVSHRKSLSDVVYERLQHAIKSGAYKNDERLPTEHDLAAEFEVSRPIVRDALKKLRDKGLVYSRQGAGSFVRSIGVKQALGFSPLENIADLQNCYEFRMTVEPEAAACAAERYGEAELALISRALASLKEATNRQRHREDADFQFHLAIAKASGNTYFSTAMEALKDHIAVGMQFHGLSLKNSMLGLRHVYDEHAAIYEAIKNRDCELSRRLMRQHLNGSRARLFEGKKPELADQENAQL</sequence>
<accession>A0A4D7DUN8</accession>
<dbReference type="RefSeq" id="WP_051441258.1">
    <property type="nucleotide sequence ID" value="NZ_CP039692.1"/>
</dbReference>
<dbReference type="GO" id="GO:0003677">
    <property type="term" value="F:DNA binding"/>
    <property type="evidence" value="ECO:0007669"/>
    <property type="project" value="UniProtKB-KW"/>
</dbReference>
<dbReference type="PANTHER" id="PTHR43537">
    <property type="entry name" value="TRANSCRIPTIONAL REGULATOR, GNTR FAMILY"/>
    <property type="match status" value="1"/>
</dbReference>